<dbReference type="AlphaFoldDB" id="A0A4U0WHI4"/>
<comment type="caution">
    <text evidence="2">The sequence shown here is derived from an EMBL/GenBank/DDBJ whole genome shotgun (WGS) entry which is preliminary data.</text>
</comment>
<keyword evidence="1" id="KW-0812">Transmembrane</keyword>
<gene>
    <name evidence="2" type="ORF">B0A49_11337</name>
</gene>
<reference evidence="2 3" key="1">
    <citation type="submission" date="2017-03" db="EMBL/GenBank/DDBJ databases">
        <title>Genomes of endolithic fungi from Antarctica.</title>
        <authorList>
            <person name="Coleine C."/>
            <person name="Masonjones S."/>
            <person name="Stajich J.E."/>
        </authorList>
    </citation>
    <scope>NUCLEOTIDE SEQUENCE [LARGE SCALE GENOMIC DNA]</scope>
    <source>
        <strain evidence="2 3">CCFEE 5187</strain>
    </source>
</reference>
<dbReference type="EMBL" id="NAJN01001629">
    <property type="protein sequence ID" value="TKA62067.1"/>
    <property type="molecule type" value="Genomic_DNA"/>
</dbReference>
<keyword evidence="1" id="KW-0472">Membrane</keyword>
<accession>A0A4U0WHI4</accession>
<evidence type="ECO:0000313" key="3">
    <source>
        <dbReference type="Proteomes" id="UP000308768"/>
    </source>
</evidence>
<name>A0A4U0WHI4_9PEZI</name>
<feature type="transmembrane region" description="Helical" evidence="1">
    <location>
        <begin position="26"/>
        <end position="47"/>
    </location>
</feature>
<dbReference type="OrthoDB" id="4525788at2759"/>
<keyword evidence="3" id="KW-1185">Reference proteome</keyword>
<protein>
    <submittedName>
        <fullName evidence="2">Uncharacterized protein</fullName>
    </submittedName>
</protein>
<organism evidence="2 3">
    <name type="scientific">Cryomyces minteri</name>
    <dbReference type="NCBI Taxonomy" id="331657"/>
    <lineage>
        <taxon>Eukaryota</taxon>
        <taxon>Fungi</taxon>
        <taxon>Dikarya</taxon>
        <taxon>Ascomycota</taxon>
        <taxon>Pezizomycotina</taxon>
        <taxon>Dothideomycetes</taxon>
        <taxon>Dothideomycetes incertae sedis</taxon>
        <taxon>Cryomyces</taxon>
    </lineage>
</organism>
<sequence>MREIPLAVVLTFPLPNYKNPETRGEALVVVNFIFITLVLVAVALRFYTRVAVKRWVGSDDIWIGLAL</sequence>
<evidence type="ECO:0000313" key="2">
    <source>
        <dbReference type="EMBL" id="TKA62067.1"/>
    </source>
</evidence>
<evidence type="ECO:0000256" key="1">
    <source>
        <dbReference type="SAM" id="Phobius"/>
    </source>
</evidence>
<proteinExistence type="predicted"/>
<keyword evidence="1" id="KW-1133">Transmembrane helix</keyword>
<dbReference type="Proteomes" id="UP000308768">
    <property type="component" value="Unassembled WGS sequence"/>
</dbReference>
<feature type="non-terminal residue" evidence="2">
    <location>
        <position position="67"/>
    </location>
</feature>